<keyword evidence="5 9" id="KW-0808">Transferase</keyword>
<keyword evidence="11" id="KW-1185">Reference proteome</keyword>
<dbReference type="GO" id="GO:0035299">
    <property type="term" value="F:inositol-1,3,4,5,6-pentakisphosphate 2-kinase activity"/>
    <property type="evidence" value="ECO:0007669"/>
    <property type="project" value="UniProtKB-EC"/>
</dbReference>
<reference evidence="10 11" key="1">
    <citation type="submission" date="2016-10" db="EMBL/GenBank/DDBJ databases">
        <title>Draft genome sequence of Coniochaeta ligniaria NRRL30616, a lignocellulolytic fungus for bioabatement of inhibitors in plant biomass hydrolysates.</title>
        <authorList>
            <consortium name="DOE Joint Genome Institute"/>
            <person name="Jimenez D.J."/>
            <person name="Hector R.E."/>
            <person name="Riley R."/>
            <person name="Sun H."/>
            <person name="Grigoriev I.V."/>
            <person name="Van Elsas J.D."/>
            <person name="Nichols N.N."/>
        </authorList>
    </citation>
    <scope>NUCLEOTIDE SEQUENCE [LARGE SCALE GENOMIC DNA]</scope>
    <source>
        <strain evidence="10 11">NRRL 30616</strain>
    </source>
</reference>
<organism evidence="10 11">
    <name type="scientific">Coniochaeta ligniaria NRRL 30616</name>
    <dbReference type="NCBI Taxonomy" id="1408157"/>
    <lineage>
        <taxon>Eukaryota</taxon>
        <taxon>Fungi</taxon>
        <taxon>Dikarya</taxon>
        <taxon>Ascomycota</taxon>
        <taxon>Pezizomycotina</taxon>
        <taxon>Sordariomycetes</taxon>
        <taxon>Sordariomycetidae</taxon>
        <taxon>Coniochaetales</taxon>
        <taxon>Coniochaetaceae</taxon>
        <taxon>Coniochaeta</taxon>
    </lineage>
</organism>
<comment type="similarity">
    <text evidence="2">Belongs to the IPK1 type 1 family.</text>
</comment>
<dbReference type="InterPro" id="IPR009286">
    <property type="entry name" value="Ins_P5_2-kin"/>
</dbReference>
<dbReference type="GO" id="GO:0005524">
    <property type="term" value="F:ATP binding"/>
    <property type="evidence" value="ECO:0007669"/>
    <property type="project" value="UniProtKB-KW"/>
</dbReference>
<evidence type="ECO:0000256" key="5">
    <source>
        <dbReference type="ARBA" id="ARBA00022679"/>
    </source>
</evidence>
<evidence type="ECO:0000256" key="4">
    <source>
        <dbReference type="ARBA" id="ARBA00014846"/>
    </source>
</evidence>
<evidence type="ECO:0000313" key="10">
    <source>
        <dbReference type="EMBL" id="OIW33600.1"/>
    </source>
</evidence>
<dbReference type="PANTHER" id="PTHR14456">
    <property type="entry name" value="INOSITOL POLYPHOSPHATE KINASE 1"/>
    <property type="match status" value="1"/>
</dbReference>
<dbReference type="OrthoDB" id="272370at2759"/>
<keyword evidence="7 9" id="KW-0418">Kinase</keyword>
<comment type="catalytic activity">
    <reaction evidence="9">
        <text>1D-myo-inositol 1,3,4,5,6-pentakisphosphate + ATP = 1D-myo-inositol hexakisphosphate + ADP + H(+)</text>
        <dbReference type="Rhea" id="RHEA:20313"/>
        <dbReference type="ChEBI" id="CHEBI:15378"/>
        <dbReference type="ChEBI" id="CHEBI:30616"/>
        <dbReference type="ChEBI" id="CHEBI:57733"/>
        <dbReference type="ChEBI" id="CHEBI:58130"/>
        <dbReference type="ChEBI" id="CHEBI:456216"/>
        <dbReference type="EC" id="2.7.1.158"/>
    </reaction>
</comment>
<accession>A0A1J7JU91</accession>
<evidence type="ECO:0000256" key="1">
    <source>
        <dbReference type="ARBA" id="ARBA00003979"/>
    </source>
</evidence>
<proteinExistence type="inferred from homology"/>
<evidence type="ECO:0000256" key="2">
    <source>
        <dbReference type="ARBA" id="ARBA00008305"/>
    </source>
</evidence>
<dbReference type="STRING" id="1408157.A0A1J7JU91"/>
<dbReference type="InParanoid" id="A0A1J7JU91"/>
<comment type="function">
    <text evidence="1">Has kinase activity and phosphorylates inositol-1,3,4,5,6-pentakisphosphate (Ins(1,3,4,5,6)P5) to produce 1,2,3,4,5,6-hexakisphosphate (InsP6), also known as phytate.</text>
</comment>
<dbReference type="Proteomes" id="UP000182658">
    <property type="component" value="Unassembled WGS sequence"/>
</dbReference>
<dbReference type="AlphaFoldDB" id="A0A1J7JU91"/>
<protein>
    <recommendedName>
        <fullName evidence="4 9">Inositol-pentakisphosphate 2-kinase</fullName>
        <ecNumber evidence="3 9">2.7.1.158</ecNumber>
    </recommendedName>
</protein>
<evidence type="ECO:0000256" key="8">
    <source>
        <dbReference type="ARBA" id="ARBA00022840"/>
    </source>
</evidence>
<keyword evidence="8 9" id="KW-0067">ATP-binding</keyword>
<dbReference type="EMBL" id="KV875094">
    <property type="protein sequence ID" value="OIW33600.1"/>
    <property type="molecule type" value="Genomic_DNA"/>
</dbReference>
<comment type="function">
    <text evidence="9">Phosphorylates Ins(1,3,4,5,6)P5 at position 2 to form Ins(1,2,3,4,5,6)P6 (InsP6 or phytate).</text>
</comment>
<dbReference type="GO" id="GO:0032958">
    <property type="term" value="P:inositol phosphate biosynthetic process"/>
    <property type="evidence" value="ECO:0007669"/>
    <property type="project" value="TreeGrafter"/>
</dbReference>
<evidence type="ECO:0000256" key="6">
    <source>
        <dbReference type="ARBA" id="ARBA00022741"/>
    </source>
</evidence>
<comment type="domain">
    <text evidence="9">The EXKPK motif is conserved in inositol-pentakisphosphate 2-kinases of both family 1 and 2.</text>
</comment>
<name>A0A1J7JU91_9PEZI</name>
<evidence type="ECO:0000256" key="3">
    <source>
        <dbReference type="ARBA" id="ARBA00012023"/>
    </source>
</evidence>
<sequence length="335" mass="38021">MTPLIFPPDCEADFIGEGAANVVFHVKRPGGQAAFPGKLLRVPKAGTSAYSHEELQHYWQDIVAPLFPKNELVRQSLIRLTGSGIVPKLNAILAKNEATRRKDFQGSRVADAEHGMLVEDMRSQNPTDKVIEFKPKWLSQSRAAPPGATRCRNCAREAYRANKNGETLGSSGRWPLCPLRLIHGRDMTCKHEGEGNPECAFCTLVTNLLLGSGDRTNRGMLQSYRPQLSRWIRKNKLLHRLKSLQVARETGLDADQELNMTLRDCTCFLRIRADPQQPVEARLGDLDRKNGSAKREGWHEMESKLVEGGYYEGTEQPRQRTACWLERFSREWWER</sequence>
<gene>
    <name evidence="10" type="ORF">CONLIGDRAFT_184866</name>
</gene>
<dbReference type="EC" id="2.7.1.158" evidence="3 9"/>
<dbReference type="GO" id="GO:0005634">
    <property type="term" value="C:nucleus"/>
    <property type="evidence" value="ECO:0007669"/>
    <property type="project" value="TreeGrafter"/>
</dbReference>
<evidence type="ECO:0000313" key="11">
    <source>
        <dbReference type="Proteomes" id="UP000182658"/>
    </source>
</evidence>
<keyword evidence="6 9" id="KW-0547">Nucleotide-binding</keyword>
<dbReference type="Pfam" id="PF06090">
    <property type="entry name" value="Ins_P5_2-kin"/>
    <property type="match status" value="2"/>
</dbReference>
<evidence type="ECO:0000256" key="9">
    <source>
        <dbReference type="RuleBase" id="RU364126"/>
    </source>
</evidence>
<evidence type="ECO:0000256" key="7">
    <source>
        <dbReference type="ARBA" id="ARBA00022777"/>
    </source>
</evidence>
<dbReference type="PANTHER" id="PTHR14456:SF2">
    <property type="entry name" value="INOSITOL-PENTAKISPHOSPHATE 2-KINASE"/>
    <property type="match status" value="1"/>
</dbReference>